<dbReference type="GO" id="GO:2001069">
    <property type="term" value="F:glycogen binding"/>
    <property type="evidence" value="ECO:0007669"/>
    <property type="project" value="TreeGrafter"/>
</dbReference>
<dbReference type="Pfam" id="PF03370">
    <property type="entry name" value="CBM_21"/>
    <property type="match status" value="1"/>
</dbReference>
<sequence length="1278" mass="138817">MSVARNRSAAVSPLTLTGSFMECAGEPRLFEAGNFLAVPGLSSLDVDDDEGEVAIGIRPKSSPLPRRKSSLSDEDSEFEPPPCGSRRVSFADAKGLSLVQVKEFDTWDIPKLPGYDALERKGTDAGEYHLTPFTFSLPLSSEELLAKVQEQKIELEAIELLPGTTIVKGVIRVLNISYSKAVYIRTTLDNWSTHYDLLAEYIPGSSDGVVDCFSFKLTLVPPFGRQGVRVDFCLRYETPVGTFWANNNNRNYVLYCHHRMKEELEKTATENVNKKSCLKTVSQNVSTMENNSSEQASAQQYMETDVSDKGKEVAKKVSDGTSRKSAKEGQKLLMENKQNNSRRRQRKAARIAKVRDHFAQRDRKANDSLPEIKQPTEDVISGGKHADVRPFSEGNGGAERSEFVYEVPHNVAHEHTSQKEQGKSDLTASAPAVGVTDIPAVLLCSADGSAQAEQPNIHQSPSTSRAAADSTAAQSGQSLASQASGFTFGTVVAPLYHQVFGVARSGGQIAGDEENPVDHGITDPLDQRGQTAPTEMKTNCCKVKEDAADDRESDRESLNSTQRSSPPEETNHTCTVQNPAEIKNEPGQISANTVKGPEPFFGDTSQRLDAANVSLDANRSNPQTLTECVFQGGAEEDKLTHGCSEPPECQQPEQTTAPVVAHVDETLAMSNRREVSGHINKEEEQLTGCDRAEVNHSDHIQSLTTSKISSPLDDDKLVQVLEDDTFTASSMSNLVSVCQPEARGLVTPGTSSETKEKAGNREGEREGVLVPQEAVTNPSGDVSPKVAESATEEGATNNIQADVFEQHKDETPLETTEHYEMEAAASKEGEDFNSAHKNEEKNWEMMVEEEESNILVYEDGIELVNAEATDSDPAGTVYIGMKNVEELVEEMFVAGGREDTADNTLELEDEEMMREAESVEITADKDSECDCVQVTETDETVGAEEIPETDKKEQPAEAETQSEKHFAEIHEVGVGRPKVDDGEMVEAEGKTEIHLNHESKAGGEQEDQREVNQKNKEEQDSDCNGYLVADEAGEAETTGAGSYMEMKERADEMGCCEERSGAAPNRVADGLSALVSNVLDVDKGDTREGQPTQEEAGDGEGRGQDGRLPVDEPESDGASAGSDSDDEVELYMHCLRAVGGPAPARKDRIKGAGLTGVRRPSLSRGKPPPAPMPSIRESVDEEQHAGGSEDGAGARAADREAFGESVGPAGSVPGVSRWKETFSCSNILKALIYASLLVVFLVVAHHYDFLACLGLYLISLVWLWCQRDKQTVKNNKAD</sequence>
<feature type="compositionally biased region" description="Low complexity" evidence="1">
    <location>
        <begin position="460"/>
        <end position="473"/>
    </location>
</feature>
<feature type="region of interest" description="Disordered" evidence="1">
    <location>
        <begin position="286"/>
        <end position="397"/>
    </location>
</feature>
<feature type="compositionally biased region" description="Basic and acidic residues" evidence="1">
    <location>
        <begin position="542"/>
        <end position="557"/>
    </location>
</feature>
<dbReference type="GO" id="GO:0005979">
    <property type="term" value="P:regulation of glycogen biosynthetic process"/>
    <property type="evidence" value="ECO:0007669"/>
    <property type="project" value="TreeGrafter"/>
</dbReference>
<dbReference type="PROSITE" id="PS51159">
    <property type="entry name" value="CBM21"/>
    <property type="match status" value="1"/>
</dbReference>
<feature type="region of interest" description="Disordered" evidence="1">
    <location>
        <begin position="1078"/>
        <end position="1125"/>
    </location>
</feature>
<feature type="region of interest" description="Disordered" evidence="1">
    <location>
        <begin position="510"/>
        <end position="604"/>
    </location>
</feature>
<evidence type="ECO:0000256" key="2">
    <source>
        <dbReference type="SAM" id="Phobius"/>
    </source>
</evidence>
<feature type="compositionally biased region" description="Basic residues" evidence="1">
    <location>
        <begin position="340"/>
        <end position="352"/>
    </location>
</feature>
<feature type="domain" description="CBM21" evidence="3">
    <location>
        <begin position="145"/>
        <end position="255"/>
    </location>
</feature>
<feature type="compositionally biased region" description="Basic and acidic residues" evidence="1">
    <location>
        <begin position="306"/>
        <end position="330"/>
    </location>
</feature>
<feature type="region of interest" description="Disordered" evidence="1">
    <location>
        <begin position="937"/>
        <end position="1062"/>
    </location>
</feature>
<feature type="compositionally biased region" description="Basic and acidic residues" evidence="1">
    <location>
        <begin position="1045"/>
        <end position="1060"/>
    </location>
</feature>
<feature type="compositionally biased region" description="Acidic residues" evidence="1">
    <location>
        <begin position="937"/>
        <end position="947"/>
    </location>
</feature>
<dbReference type="GO" id="GO:0000164">
    <property type="term" value="C:protein phosphatase type 1 complex"/>
    <property type="evidence" value="ECO:0007669"/>
    <property type="project" value="TreeGrafter"/>
</dbReference>
<feature type="compositionally biased region" description="Polar residues" evidence="1">
    <location>
        <begin position="286"/>
        <end position="302"/>
    </location>
</feature>
<feature type="compositionally biased region" description="Basic and acidic residues" evidence="1">
    <location>
        <begin position="948"/>
        <end position="1018"/>
    </location>
</feature>
<dbReference type="AlphaFoldDB" id="A0A8S4BKP1"/>
<feature type="region of interest" description="Disordered" evidence="1">
    <location>
        <begin position="452"/>
        <end position="473"/>
    </location>
</feature>
<feature type="region of interest" description="Disordered" evidence="1">
    <location>
        <begin position="56"/>
        <end position="84"/>
    </location>
</feature>
<accession>A0A8S4BKP1</accession>
<name>A0A8S4BKP1_9TELE</name>
<evidence type="ECO:0000259" key="3">
    <source>
        <dbReference type="PROSITE" id="PS51159"/>
    </source>
</evidence>
<proteinExistence type="predicted"/>
<dbReference type="Gene3D" id="2.60.40.2440">
    <property type="entry name" value="Carbohydrate binding type-21 domain"/>
    <property type="match status" value="1"/>
</dbReference>
<organism evidence="4 5">
    <name type="scientific">Menidia menidia</name>
    <name type="common">Atlantic silverside</name>
    <dbReference type="NCBI Taxonomy" id="238744"/>
    <lineage>
        <taxon>Eukaryota</taxon>
        <taxon>Metazoa</taxon>
        <taxon>Chordata</taxon>
        <taxon>Craniata</taxon>
        <taxon>Vertebrata</taxon>
        <taxon>Euteleostomi</taxon>
        <taxon>Actinopterygii</taxon>
        <taxon>Neopterygii</taxon>
        <taxon>Teleostei</taxon>
        <taxon>Neoteleostei</taxon>
        <taxon>Acanthomorphata</taxon>
        <taxon>Ovalentaria</taxon>
        <taxon>Atherinomorphae</taxon>
        <taxon>Atheriniformes</taxon>
        <taxon>Atherinopsidae</taxon>
        <taxon>Menidiinae</taxon>
        <taxon>Menidia</taxon>
    </lineage>
</organism>
<dbReference type="InterPro" id="IPR005036">
    <property type="entry name" value="CBM21_dom"/>
</dbReference>
<feature type="compositionally biased region" description="Basic and acidic residues" evidence="1">
    <location>
        <begin position="1099"/>
        <end position="1110"/>
    </location>
</feature>
<protein>
    <submittedName>
        <fullName evidence="4">(Atlantic silverside) hypothetical protein</fullName>
    </submittedName>
</protein>
<feature type="compositionally biased region" description="Polar residues" evidence="1">
    <location>
        <begin position="528"/>
        <end position="537"/>
    </location>
</feature>
<dbReference type="InterPro" id="IPR050782">
    <property type="entry name" value="PP1_regulatory_subunit_3"/>
</dbReference>
<gene>
    <name evidence="4" type="ORF">MMEN_LOCUS14620</name>
</gene>
<feature type="region of interest" description="Disordered" evidence="1">
    <location>
        <begin position="744"/>
        <end position="769"/>
    </location>
</feature>
<dbReference type="Proteomes" id="UP000677803">
    <property type="component" value="Unassembled WGS sequence"/>
</dbReference>
<feature type="compositionally biased region" description="Polar residues" evidence="1">
    <location>
        <begin position="558"/>
        <end position="578"/>
    </location>
</feature>
<reference evidence="4" key="1">
    <citation type="submission" date="2021-05" db="EMBL/GenBank/DDBJ databases">
        <authorList>
            <person name="Tigano A."/>
        </authorList>
    </citation>
    <scope>NUCLEOTIDE SEQUENCE</scope>
</reference>
<dbReference type="PANTHER" id="PTHR12307:SF2">
    <property type="entry name" value="PROTEIN PHOSPHATASE 1 REGULATORY SUBUNIT 3A"/>
    <property type="match status" value="1"/>
</dbReference>
<dbReference type="PANTHER" id="PTHR12307">
    <property type="entry name" value="PROTEIN PHOSPHATASE 1 REGULATORY SUBUNIT"/>
    <property type="match status" value="1"/>
</dbReference>
<keyword evidence="2" id="KW-0812">Transmembrane</keyword>
<evidence type="ECO:0000313" key="5">
    <source>
        <dbReference type="Proteomes" id="UP000677803"/>
    </source>
</evidence>
<comment type="caution">
    <text evidence="4">The sequence shown here is derived from an EMBL/GenBank/DDBJ whole genome shotgun (WGS) entry which is preliminary data.</text>
</comment>
<dbReference type="GO" id="GO:0008157">
    <property type="term" value="F:protein phosphatase 1 binding"/>
    <property type="evidence" value="ECO:0007669"/>
    <property type="project" value="TreeGrafter"/>
</dbReference>
<dbReference type="CDD" id="cd22255">
    <property type="entry name" value="PBD_PPP1R3A"/>
    <property type="match status" value="1"/>
</dbReference>
<keyword evidence="5" id="KW-1185">Reference proteome</keyword>
<keyword evidence="2" id="KW-0472">Membrane</keyword>
<evidence type="ECO:0000256" key="1">
    <source>
        <dbReference type="SAM" id="MobiDB-lite"/>
    </source>
</evidence>
<evidence type="ECO:0000313" key="4">
    <source>
        <dbReference type="EMBL" id="CAG5957705.1"/>
    </source>
</evidence>
<feature type="compositionally biased region" description="Basic and acidic residues" evidence="1">
    <location>
        <begin position="353"/>
        <end position="366"/>
    </location>
</feature>
<keyword evidence="2" id="KW-1133">Transmembrane helix</keyword>
<feature type="compositionally biased region" description="Basic and acidic residues" evidence="1">
    <location>
        <begin position="753"/>
        <end position="767"/>
    </location>
</feature>
<dbReference type="InterPro" id="IPR038175">
    <property type="entry name" value="CBM21_dom_sf"/>
</dbReference>
<feature type="region of interest" description="Disordered" evidence="1">
    <location>
        <begin position="1141"/>
        <end position="1200"/>
    </location>
</feature>
<dbReference type="EMBL" id="CAJRST010022223">
    <property type="protein sequence ID" value="CAG5957705.1"/>
    <property type="molecule type" value="Genomic_DNA"/>
</dbReference>
<dbReference type="OrthoDB" id="1881at2759"/>
<feature type="transmembrane region" description="Helical" evidence="2">
    <location>
        <begin position="1231"/>
        <end position="1264"/>
    </location>
</feature>